<dbReference type="InterPro" id="IPR013767">
    <property type="entry name" value="PAS_fold"/>
</dbReference>
<dbReference type="SMART" id="SM00283">
    <property type="entry name" value="MA"/>
    <property type="match status" value="1"/>
</dbReference>
<keyword evidence="6" id="KW-1133">Transmembrane helix</keyword>
<keyword evidence="2" id="KW-0488">Methylation</keyword>
<evidence type="ECO:0000256" key="4">
    <source>
        <dbReference type="ARBA" id="ARBA00029447"/>
    </source>
</evidence>
<evidence type="ECO:0000256" key="6">
    <source>
        <dbReference type="SAM" id="Phobius"/>
    </source>
</evidence>
<dbReference type="SMART" id="SM00304">
    <property type="entry name" value="HAMP"/>
    <property type="match status" value="2"/>
</dbReference>
<dbReference type="Pfam" id="PF00989">
    <property type="entry name" value="PAS"/>
    <property type="match status" value="1"/>
</dbReference>
<dbReference type="Gene3D" id="1.10.287.950">
    <property type="entry name" value="Methyl-accepting chemotaxis protein"/>
    <property type="match status" value="1"/>
</dbReference>
<dbReference type="SUPFAM" id="SSF158472">
    <property type="entry name" value="HAMP domain-like"/>
    <property type="match status" value="1"/>
</dbReference>
<dbReference type="InterPro" id="IPR004090">
    <property type="entry name" value="Chemotax_Me-accpt_rcpt"/>
</dbReference>
<dbReference type="Pfam" id="PF18947">
    <property type="entry name" value="HAMP_2"/>
    <property type="match status" value="1"/>
</dbReference>
<dbReference type="PANTHER" id="PTHR43531">
    <property type="entry name" value="PROTEIN ICFG"/>
    <property type="match status" value="1"/>
</dbReference>
<feature type="transmembrane region" description="Helical" evidence="6">
    <location>
        <begin position="346"/>
        <end position="365"/>
    </location>
</feature>
<protein>
    <submittedName>
        <fullName evidence="9">HAMP domain-containing protein</fullName>
    </submittedName>
</protein>
<organism evidence="9 10">
    <name type="scientific">Pseudomarimonas arenosa</name>
    <dbReference type="NCBI Taxonomy" id="2774145"/>
    <lineage>
        <taxon>Bacteria</taxon>
        <taxon>Pseudomonadati</taxon>
        <taxon>Pseudomonadota</taxon>
        <taxon>Gammaproteobacteria</taxon>
        <taxon>Lysobacterales</taxon>
        <taxon>Lysobacteraceae</taxon>
        <taxon>Pseudomarimonas</taxon>
    </lineage>
</organism>
<dbReference type="GO" id="GO:0006355">
    <property type="term" value="P:regulation of DNA-templated transcription"/>
    <property type="evidence" value="ECO:0007669"/>
    <property type="project" value="InterPro"/>
</dbReference>
<evidence type="ECO:0000313" key="10">
    <source>
        <dbReference type="Proteomes" id="UP000613768"/>
    </source>
</evidence>
<feature type="domain" description="HAMP" evidence="8">
    <location>
        <begin position="586"/>
        <end position="638"/>
    </location>
</feature>
<proteinExistence type="inferred from homology"/>
<dbReference type="InterPro" id="IPR003660">
    <property type="entry name" value="HAMP_dom"/>
</dbReference>
<dbReference type="InterPro" id="IPR035965">
    <property type="entry name" value="PAS-like_dom_sf"/>
</dbReference>
<dbReference type="Proteomes" id="UP000613768">
    <property type="component" value="Unassembled WGS sequence"/>
</dbReference>
<dbReference type="InterPro" id="IPR000014">
    <property type="entry name" value="PAS"/>
</dbReference>
<dbReference type="InterPro" id="IPR051310">
    <property type="entry name" value="MCP_chemotaxis"/>
</dbReference>
<keyword evidence="3 5" id="KW-0807">Transducer</keyword>
<dbReference type="AlphaFoldDB" id="A0AAW3ZP59"/>
<dbReference type="GO" id="GO:0004888">
    <property type="term" value="F:transmembrane signaling receptor activity"/>
    <property type="evidence" value="ECO:0007669"/>
    <property type="project" value="InterPro"/>
</dbReference>
<dbReference type="CDD" id="cd06225">
    <property type="entry name" value="HAMP"/>
    <property type="match status" value="1"/>
</dbReference>
<feature type="domain" description="Methyl-accepting transducer" evidence="7">
    <location>
        <begin position="643"/>
        <end position="872"/>
    </location>
</feature>
<evidence type="ECO:0000259" key="8">
    <source>
        <dbReference type="PROSITE" id="PS50885"/>
    </source>
</evidence>
<dbReference type="EMBL" id="JACYTR010000029">
    <property type="protein sequence ID" value="MBD8526705.1"/>
    <property type="molecule type" value="Genomic_DNA"/>
</dbReference>
<dbReference type="PROSITE" id="PS50111">
    <property type="entry name" value="CHEMOTAXIS_TRANSDUC_2"/>
    <property type="match status" value="1"/>
</dbReference>
<dbReference type="InterPro" id="IPR004089">
    <property type="entry name" value="MCPsignal_dom"/>
</dbReference>
<dbReference type="SMART" id="SM00091">
    <property type="entry name" value="PAS"/>
    <property type="match status" value="1"/>
</dbReference>
<comment type="caution">
    <text evidence="9">The sequence shown here is derived from an EMBL/GenBank/DDBJ whole genome shotgun (WGS) entry which is preliminary data.</text>
</comment>
<evidence type="ECO:0000313" key="9">
    <source>
        <dbReference type="EMBL" id="MBD8526705.1"/>
    </source>
</evidence>
<dbReference type="GO" id="GO:0005886">
    <property type="term" value="C:plasma membrane"/>
    <property type="evidence" value="ECO:0007669"/>
    <property type="project" value="TreeGrafter"/>
</dbReference>
<gene>
    <name evidence="9" type="ORF">IFO71_13260</name>
</gene>
<keyword evidence="10" id="KW-1185">Reference proteome</keyword>
<evidence type="ECO:0000256" key="3">
    <source>
        <dbReference type="ARBA" id="ARBA00023224"/>
    </source>
</evidence>
<dbReference type="Gene3D" id="6.10.340.10">
    <property type="match status" value="1"/>
</dbReference>
<comment type="subcellular location">
    <subcellularLocation>
        <location evidence="1">Membrane</location>
    </subcellularLocation>
</comment>
<dbReference type="Gene3D" id="3.30.450.20">
    <property type="entry name" value="PAS domain"/>
    <property type="match status" value="3"/>
</dbReference>
<dbReference type="Pfam" id="PF00672">
    <property type="entry name" value="HAMP"/>
    <property type="match status" value="1"/>
</dbReference>
<dbReference type="CDD" id="cd12913">
    <property type="entry name" value="PDC1_MCP_like"/>
    <property type="match status" value="1"/>
</dbReference>
<reference evidence="9 10" key="1">
    <citation type="submission" date="2020-09" db="EMBL/GenBank/DDBJ databases">
        <title>Pseudoxanthomonas sp. CAU 1598 isolated from sand of Yaerae Beach.</title>
        <authorList>
            <person name="Kim W."/>
        </authorList>
    </citation>
    <scope>NUCLEOTIDE SEQUENCE [LARGE SCALE GENOMIC DNA]</scope>
    <source>
        <strain evidence="9 10">CAU 1598</strain>
    </source>
</reference>
<accession>A0AAW3ZP59</accession>
<evidence type="ECO:0000256" key="5">
    <source>
        <dbReference type="PROSITE-ProRule" id="PRU00284"/>
    </source>
</evidence>
<dbReference type="Pfam" id="PF22673">
    <property type="entry name" value="MCP-like_PDC_1"/>
    <property type="match status" value="1"/>
</dbReference>
<sequence length="889" mass="95325">MRSWGLSVSSKSALALGLLATLCFAAAAWLIANKASEEQQAAALRELQQLAVAESTKVRNTVEESLAMVRGMTVGIEQMMASETPNRASATELVRRYTEADPLALGYWLEFEANGFDGRDAELVRAWPDGAPDEASVEALAASLPPGEQTTKDSGRLSVYWIRSQSGEITLEHSLGPEADVDMETEDYYVAGRDRGSEMMFEPYEYEVEGKNVLMTSLMTPLRRQGRIVGVAGADLSLDQIQSELAKIKPYGRGVVRLLSSTGMVLAAPETNLLGKSFPQSLEAVHAELAQGKPVFAREFDQAIGEPTFRVYVPLKVGRADDVFMLMVAAPESEVLAGARAIRNQIAWVGVISVLVLAVAVVLLLRTLVGSPLAGVVQAVQAVARGQLDYPIQAGSRDEVGAVARALQQMQSDLAQRIEAERLIAAENLRIRIALDNAGTAMLISNAEGKIAYANPAMRSLLKRYQSDLGQALPMLDPTAPQHNQLQHLEPAGTSPLMKVDRVVQSELRLGSVTFAQTAAPVISEQGERLGVVLEWRDLTQEVEMQSEVARVIEAASQGDLGQRVSTQGKEGFFLRLAEGVNGMLRTNEQSIAEVQALLSALAQGDLTRRIETHFSGVFGAMRDDSNTTVERLTEVMRQVRSAVDAINTAASEIASGNSDLSARSEQQAASLEQTAASMEELTSTVKQNAESSREAGHLVVSAAQVAERGGKVVNQVVEQMHGISAASKQIENITGVIDGIAFQTNILALNAAVEAARAGEQGRGFAVVASEVRQLAQRSQEAAKEIKTLIAESVGRVEHGAKLTNEAGETMSEVVDSVQRVKSLMSEITAASDEQAAGIEQVNQAITHMDGVTQQNAALVEEATASASALEDEAHKLSSLVSYFRLQT</sequence>
<dbReference type="PANTHER" id="PTHR43531:SF14">
    <property type="entry name" value="METHYL-ACCEPTING CHEMOTAXIS PROTEIN I-RELATED"/>
    <property type="match status" value="1"/>
</dbReference>
<comment type="similarity">
    <text evidence="4">Belongs to the methyl-accepting chemotaxis (MCP) protein family.</text>
</comment>
<evidence type="ECO:0000256" key="1">
    <source>
        <dbReference type="ARBA" id="ARBA00004370"/>
    </source>
</evidence>
<dbReference type="SUPFAM" id="SSF55785">
    <property type="entry name" value="PYP-like sensor domain (PAS domain)"/>
    <property type="match status" value="1"/>
</dbReference>
<evidence type="ECO:0000256" key="2">
    <source>
        <dbReference type="ARBA" id="ARBA00022481"/>
    </source>
</evidence>
<dbReference type="Pfam" id="PF00015">
    <property type="entry name" value="MCPsignal"/>
    <property type="match status" value="1"/>
</dbReference>
<dbReference type="PROSITE" id="PS50885">
    <property type="entry name" value="HAMP"/>
    <property type="match status" value="2"/>
</dbReference>
<feature type="domain" description="HAMP" evidence="8">
    <location>
        <begin position="367"/>
        <end position="419"/>
    </location>
</feature>
<dbReference type="FunFam" id="1.10.287.950:FF:000001">
    <property type="entry name" value="Methyl-accepting chemotaxis sensory transducer"/>
    <property type="match status" value="1"/>
</dbReference>
<dbReference type="CDD" id="cd11386">
    <property type="entry name" value="MCP_signal"/>
    <property type="match status" value="1"/>
</dbReference>
<dbReference type="GO" id="GO:0007165">
    <property type="term" value="P:signal transduction"/>
    <property type="evidence" value="ECO:0007669"/>
    <property type="project" value="UniProtKB-KW"/>
</dbReference>
<name>A0AAW3ZP59_9GAMM</name>
<keyword evidence="6" id="KW-0812">Transmembrane</keyword>
<keyword evidence="6" id="KW-0472">Membrane</keyword>
<evidence type="ECO:0000259" key="7">
    <source>
        <dbReference type="PROSITE" id="PS50111"/>
    </source>
</evidence>
<dbReference type="SUPFAM" id="SSF58104">
    <property type="entry name" value="Methyl-accepting chemotaxis protein (MCP) signaling domain"/>
    <property type="match status" value="1"/>
</dbReference>
<dbReference type="PRINTS" id="PR00260">
    <property type="entry name" value="CHEMTRNSDUCR"/>
</dbReference>
<dbReference type="GO" id="GO:0006935">
    <property type="term" value="P:chemotaxis"/>
    <property type="evidence" value="ECO:0007669"/>
    <property type="project" value="InterPro"/>
</dbReference>
<dbReference type="RefSeq" id="WP_192030127.1">
    <property type="nucleotide sequence ID" value="NZ_JACYTR010000029.1"/>
</dbReference>